<name>A0ABQ3VN99_9CHLR</name>
<evidence type="ECO:0000313" key="3">
    <source>
        <dbReference type="Proteomes" id="UP000635565"/>
    </source>
</evidence>
<evidence type="ECO:0000313" key="2">
    <source>
        <dbReference type="EMBL" id="GHO87156.1"/>
    </source>
</evidence>
<organism evidence="2 3">
    <name type="scientific">Dictyobacter formicarum</name>
    <dbReference type="NCBI Taxonomy" id="2778368"/>
    <lineage>
        <taxon>Bacteria</taxon>
        <taxon>Bacillati</taxon>
        <taxon>Chloroflexota</taxon>
        <taxon>Ktedonobacteria</taxon>
        <taxon>Ktedonobacterales</taxon>
        <taxon>Dictyobacteraceae</taxon>
        <taxon>Dictyobacter</taxon>
    </lineage>
</organism>
<dbReference type="EMBL" id="BNJJ01000015">
    <property type="protein sequence ID" value="GHO87156.1"/>
    <property type="molecule type" value="Genomic_DNA"/>
</dbReference>
<reference evidence="2 3" key="1">
    <citation type="journal article" date="2021" name="Int. J. Syst. Evol. Microbiol.">
        <title>Reticulibacter mediterranei gen. nov., sp. nov., within the new family Reticulibacteraceae fam. nov., and Ktedonospora formicarum gen. nov., sp. nov., Ktedonobacter robiniae sp. nov., Dictyobacter formicarum sp. nov. and Dictyobacter arantiisoli sp. nov., belonging to the class Ktedonobacteria.</title>
        <authorList>
            <person name="Yabe S."/>
            <person name="Zheng Y."/>
            <person name="Wang C.M."/>
            <person name="Sakai Y."/>
            <person name="Abe K."/>
            <person name="Yokota A."/>
            <person name="Donadio S."/>
            <person name="Cavaletti L."/>
            <person name="Monciardini P."/>
        </authorList>
    </citation>
    <scope>NUCLEOTIDE SEQUENCE [LARGE SCALE GENOMIC DNA]</scope>
    <source>
        <strain evidence="2 3">SOSP1-9</strain>
    </source>
</reference>
<evidence type="ECO:0000256" key="1">
    <source>
        <dbReference type="SAM" id="MobiDB-lite"/>
    </source>
</evidence>
<sequence length="102" mass="10964">MRLATGPEADTSSNHQKFGREANMLYAVGELKLAKPLASSRASSYTENKSAGPAQTTSAKGVAYAVNQYPPDQGGYLRAEKGLDLAGRERSALIKPHLERDE</sequence>
<proteinExistence type="predicted"/>
<keyword evidence="3" id="KW-1185">Reference proteome</keyword>
<protein>
    <submittedName>
        <fullName evidence="2">Uncharacterized protein</fullName>
    </submittedName>
</protein>
<dbReference type="Proteomes" id="UP000635565">
    <property type="component" value="Unassembled WGS sequence"/>
</dbReference>
<comment type="caution">
    <text evidence="2">The sequence shown here is derived from an EMBL/GenBank/DDBJ whole genome shotgun (WGS) entry which is preliminary data.</text>
</comment>
<accession>A0ABQ3VN99</accession>
<gene>
    <name evidence="2" type="ORF">KSZ_51620</name>
</gene>
<feature type="region of interest" description="Disordered" evidence="1">
    <location>
        <begin position="37"/>
        <end position="59"/>
    </location>
</feature>
<feature type="compositionally biased region" description="Polar residues" evidence="1">
    <location>
        <begin position="40"/>
        <end position="59"/>
    </location>
</feature>